<dbReference type="InterPro" id="IPR001380">
    <property type="entry name" value="Ribosomal_eL13"/>
</dbReference>
<dbReference type="InterPro" id="IPR018256">
    <property type="entry name" value="Ribosomal_eL13_CS"/>
</dbReference>
<reference evidence="5" key="1">
    <citation type="journal article" date="2022" name="bioRxiv">
        <title>Genomics of Preaxostyla Flagellates Illuminates Evolutionary Transitions and the Path Towards Mitochondrial Loss.</title>
        <authorList>
            <person name="Novak L.V.F."/>
            <person name="Treitli S.C."/>
            <person name="Pyrih J."/>
            <person name="Halakuc P."/>
            <person name="Pipaliya S.V."/>
            <person name="Vacek V."/>
            <person name="Brzon O."/>
            <person name="Soukal P."/>
            <person name="Eme L."/>
            <person name="Dacks J.B."/>
            <person name="Karnkowska A."/>
            <person name="Elias M."/>
            <person name="Hampl V."/>
        </authorList>
    </citation>
    <scope>NUCLEOTIDE SEQUENCE</scope>
    <source>
        <strain evidence="5">RCP-MX</strain>
    </source>
</reference>
<keyword evidence="6" id="KW-1185">Reference proteome</keyword>
<keyword evidence="2 4" id="KW-0689">Ribosomal protein</keyword>
<dbReference type="Proteomes" id="UP001141327">
    <property type="component" value="Unassembled WGS sequence"/>
</dbReference>
<comment type="similarity">
    <text evidence="1 4">Belongs to the eukaryotic ribosomal protein eL13 family.</text>
</comment>
<dbReference type="GO" id="GO:0005840">
    <property type="term" value="C:ribosome"/>
    <property type="evidence" value="ECO:0007669"/>
    <property type="project" value="UniProtKB-KW"/>
</dbReference>
<accession>A0ABQ8UEC2</accession>
<evidence type="ECO:0000313" key="5">
    <source>
        <dbReference type="EMBL" id="KAJ4455720.1"/>
    </source>
</evidence>
<comment type="caution">
    <text evidence="5">The sequence shown here is derived from an EMBL/GenBank/DDBJ whole genome shotgun (WGS) entry which is preliminary data.</text>
</comment>
<evidence type="ECO:0000256" key="3">
    <source>
        <dbReference type="ARBA" id="ARBA00023274"/>
    </source>
</evidence>
<organism evidence="5 6">
    <name type="scientific">Paratrimastix pyriformis</name>
    <dbReference type="NCBI Taxonomy" id="342808"/>
    <lineage>
        <taxon>Eukaryota</taxon>
        <taxon>Metamonada</taxon>
        <taxon>Preaxostyla</taxon>
        <taxon>Paratrimastigidae</taxon>
        <taxon>Paratrimastix</taxon>
    </lineage>
</organism>
<keyword evidence="3 4" id="KW-0687">Ribonucleoprotein</keyword>
<evidence type="ECO:0000256" key="4">
    <source>
        <dbReference type="RuleBase" id="RU000572"/>
    </source>
</evidence>
<sequence length="150" mass="17383">MPRHYKGVPNVHLRKHWDRDVKTWFDQAARKYRRRQARVEKAKATFPRPVDGALRPLVHSQTQRYNMKIRIGRGFSLAELQKAGINGVDAKKFQITIDHRRRSESLDNVQRLKNYRSRIIEKPEATVVALPKGALNTPRQAPLKVKAISA</sequence>
<evidence type="ECO:0000256" key="1">
    <source>
        <dbReference type="ARBA" id="ARBA00005640"/>
    </source>
</evidence>
<gene>
    <name evidence="5" type="ORF">PAPYR_9281</name>
</gene>
<evidence type="ECO:0000313" key="6">
    <source>
        <dbReference type="Proteomes" id="UP001141327"/>
    </source>
</evidence>
<evidence type="ECO:0000256" key="2">
    <source>
        <dbReference type="ARBA" id="ARBA00022980"/>
    </source>
</evidence>
<dbReference type="Pfam" id="PF01294">
    <property type="entry name" value="Ribosomal_L13e"/>
    <property type="match status" value="1"/>
</dbReference>
<protein>
    <recommendedName>
        <fullName evidence="4">60S ribosomal protein L13</fullName>
    </recommendedName>
</protein>
<dbReference type="PANTHER" id="PTHR11722">
    <property type="entry name" value="60S RIBOSOMAL PROTEIN L13"/>
    <property type="match status" value="1"/>
</dbReference>
<dbReference type="PROSITE" id="PS01104">
    <property type="entry name" value="RIBOSOMAL_L13E"/>
    <property type="match status" value="1"/>
</dbReference>
<dbReference type="HAMAP" id="MF_00499">
    <property type="entry name" value="Ribosomal_eL13"/>
    <property type="match status" value="1"/>
</dbReference>
<name>A0ABQ8UEC2_9EUKA</name>
<dbReference type="PANTHER" id="PTHR11722:SF0">
    <property type="entry name" value="LARGE RIBOSOMAL SUBUNIT PROTEIN EL13"/>
    <property type="match status" value="1"/>
</dbReference>
<proteinExistence type="inferred from homology"/>
<dbReference type="EMBL" id="JAPMOS010000095">
    <property type="protein sequence ID" value="KAJ4455720.1"/>
    <property type="molecule type" value="Genomic_DNA"/>
</dbReference>